<protein>
    <recommendedName>
        <fullName evidence="17">Transmembrane protein 59</fullName>
    </recommendedName>
</protein>
<evidence type="ECO:0000313" key="20">
    <source>
        <dbReference type="EMBL" id="ACQ59040.1"/>
    </source>
</evidence>
<evidence type="ECO:0000256" key="3">
    <source>
        <dbReference type="ARBA" id="ARBA00004614"/>
    </source>
</evidence>
<evidence type="ECO:0000256" key="13">
    <source>
        <dbReference type="ARBA" id="ARBA00023180"/>
    </source>
</evidence>
<dbReference type="GO" id="GO:0005765">
    <property type="term" value="C:lysosomal membrane"/>
    <property type="evidence" value="ECO:0007669"/>
    <property type="project" value="UniProtKB-SubCell"/>
</dbReference>
<keyword evidence="6 20" id="KW-0812">Transmembrane</keyword>
<evidence type="ECO:0000256" key="16">
    <source>
        <dbReference type="ARBA" id="ARBA00038589"/>
    </source>
</evidence>
<evidence type="ECO:0000256" key="19">
    <source>
        <dbReference type="SAM" id="SignalP"/>
    </source>
</evidence>
<feature type="signal peptide" evidence="19">
    <location>
        <begin position="1"/>
        <end position="22"/>
    </location>
</feature>
<organism evidence="20">
    <name type="scientific">Anoplopoma fimbria</name>
    <name type="common">Sablefish</name>
    <dbReference type="NCBI Taxonomy" id="229290"/>
    <lineage>
        <taxon>Eukaryota</taxon>
        <taxon>Metazoa</taxon>
        <taxon>Chordata</taxon>
        <taxon>Craniata</taxon>
        <taxon>Vertebrata</taxon>
        <taxon>Euteleostomi</taxon>
        <taxon>Actinopterygii</taxon>
        <taxon>Neopterygii</taxon>
        <taxon>Teleostei</taxon>
        <taxon>Neoteleostei</taxon>
        <taxon>Acanthomorphata</taxon>
        <taxon>Eupercaria</taxon>
        <taxon>Perciformes</taxon>
        <taxon>Cottioidei</taxon>
        <taxon>Anoplopomatales</taxon>
        <taxon>Anoplopomatidae</taxon>
        <taxon>Anoplopoma</taxon>
    </lineage>
</organism>
<keyword evidence="8" id="KW-0967">Endosome</keyword>
<feature type="chain" id="PRO_5002928846" description="Transmembrane protein 59" evidence="19">
    <location>
        <begin position="23"/>
        <end position="75"/>
    </location>
</feature>
<proteinExistence type="evidence at transcript level"/>
<accession>C3KK68</accession>
<evidence type="ECO:0000256" key="6">
    <source>
        <dbReference type="ARBA" id="ARBA00022692"/>
    </source>
</evidence>
<keyword evidence="13" id="KW-0325">Glycoprotein</keyword>
<evidence type="ECO:0000256" key="4">
    <source>
        <dbReference type="ARBA" id="ARBA00009643"/>
    </source>
</evidence>
<dbReference type="GO" id="GO:0031902">
    <property type="term" value="C:late endosome membrane"/>
    <property type="evidence" value="ECO:0007669"/>
    <property type="project" value="UniProtKB-SubCell"/>
</dbReference>
<evidence type="ECO:0000256" key="5">
    <source>
        <dbReference type="ARBA" id="ARBA00022475"/>
    </source>
</evidence>
<dbReference type="EMBL" id="BT083333">
    <property type="protein sequence ID" value="ACQ59040.1"/>
    <property type="molecule type" value="mRNA"/>
</dbReference>
<evidence type="ECO:0000256" key="8">
    <source>
        <dbReference type="ARBA" id="ARBA00022753"/>
    </source>
</evidence>
<keyword evidence="11" id="KW-0333">Golgi apparatus</keyword>
<evidence type="ECO:0000256" key="11">
    <source>
        <dbReference type="ARBA" id="ARBA00023034"/>
    </source>
</evidence>
<evidence type="ECO:0000256" key="18">
    <source>
        <dbReference type="ARBA" id="ARBA00045285"/>
    </source>
</evidence>
<dbReference type="GO" id="GO:0006914">
    <property type="term" value="P:autophagy"/>
    <property type="evidence" value="ECO:0007669"/>
    <property type="project" value="UniProtKB-KW"/>
</dbReference>
<reference evidence="20" key="1">
    <citation type="submission" date="2009-05" db="EMBL/GenBank/DDBJ databases">
        <title>Anoplopoma fimbria ESTs and full-length cDNAs.</title>
        <authorList>
            <person name="Messmer A."/>
            <person name="Rondeau E."/>
            <person name="Sanderson D."/>
            <person name="Cooper G."/>
            <person name="Leong J."/>
            <person name="Koop B.F."/>
        </authorList>
    </citation>
    <scope>NUCLEOTIDE SEQUENCE</scope>
    <source>
        <tissue evidence="20">Brain</tissue>
    </source>
</reference>
<gene>
    <name evidence="20" type="primary">TMM59</name>
</gene>
<dbReference type="GO" id="GO:0010508">
    <property type="term" value="P:positive regulation of autophagy"/>
    <property type="evidence" value="ECO:0007669"/>
    <property type="project" value="TreeGrafter"/>
</dbReference>
<dbReference type="GO" id="GO:0000139">
    <property type="term" value="C:Golgi membrane"/>
    <property type="evidence" value="ECO:0007669"/>
    <property type="project" value="UniProtKB-SubCell"/>
</dbReference>
<keyword evidence="5" id="KW-1003">Cell membrane</keyword>
<evidence type="ECO:0000256" key="17">
    <source>
        <dbReference type="ARBA" id="ARBA00039377"/>
    </source>
</evidence>
<sequence>MGTLSVSVCVSGLLVLFACTSASTDVFESVLGNTTSCHKSCEMTYSLHTYPREEELYACQRGCRLFSICQFVRDI</sequence>
<evidence type="ECO:0000256" key="10">
    <source>
        <dbReference type="ARBA" id="ARBA00023006"/>
    </source>
</evidence>
<keyword evidence="7 19" id="KW-0732">Signal</keyword>
<dbReference type="GO" id="GO:0005886">
    <property type="term" value="C:plasma membrane"/>
    <property type="evidence" value="ECO:0007669"/>
    <property type="project" value="UniProtKB-SubCell"/>
</dbReference>
<dbReference type="InterPro" id="IPR022065">
    <property type="entry name" value="Uncharacterised_TMEM59"/>
</dbReference>
<comment type="subunit">
    <text evidence="16">Interacts with ATG16L1 (via WD repeats).</text>
</comment>
<dbReference type="PANTHER" id="PTHR28652:SF3">
    <property type="entry name" value="TRANSMEMBRANE PROTEIN 59"/>
    <property type="match status" value="1"/>
</dbReference>
<keyword evidence="14" id="KW-0458">Lysosome</keyword>
<comment type="similarity">
    <text evidence="4">Belongs to the TMEM59 family.</text>
</comment>
<evidence type="ECO:0000256" key="1">
    <source>
        <dbReference type="ARBA" id="ARBA00004251"/>
    </source>
</evidence>
<evidence type="ECO:0000256" key="15">
    <source>
        <dbReference type="ARBA" id="ARBA00037817"/>
    </source>
</evidence>
<evidence type="ECO:0000256" key="14">
    <source>
        <dbReference type="ARBA" id="ARBA00023228"/>
    </source>
</evidence>
<comment type="function">
    <text evidence="18">Acts as a regulator of autophagy in response to S.aureus infection by promoting activation of LC3 (MAP1LC3A, MAP1LC3B or MAP1LC3C). Acts by interacting with ATG16L1, leading to promote a functional complex between LC3 and ATG16L1 and promoting LC3 lipidation and subsequent activation of autophagy. Modulates the O-glycosylation and complex N-glycosylation steps occurring during the Golgi maturation of several proteins such as APP, BACE1, SEAP or PRNP. Inhibits APP transport to the cell surface and further shedding.</text>
</comment>
<name>C3KK68_ANOFI</name>
<evidence type="ECO:0000256" key="2">
    <source>
        <dbReference type="ARBA" id="ARBA00004352"/>
    </source>
</evidence>
<keyword evidence="9" id="KW-1133">Transmembrane helix</keyword>
<dbReference type="PANTHER" id="PTHR28652">
    <property type="entry name" value="TRANSMEMBRANE PROTEIN 59-LIKE PROTEIN"/>
    <property type="match status" value="1"/>
</dbReference>
<evidence type="ECO:0000256" key="7">
    <source>
        <dbReference type="ARBA" id="ARBA00022729"/>
    </source>
</evidence>
<comment type="subcellular location">
    <subcellularLocation>
        <location evidence="1">Cell membrane</location>
        <topology evidence="1">Single-pass type I membrane protein</topology>
    </subcellularLocation>
    <subcellularLocation>
        <location evidence="3">Golgi apparatus membrane</location>
        <topology evidence="3">Single-pass type I membrane protein</topology>
    </subcellularLocation>
    <subcellularLocation>
        <location evidence="15">Late endosome membrane</location>
        <topology evidence="15">Single-pass type I membrane protein</topology>
    </subcellularLocation>
    <subcellularLocation>
        <location evidence="2">Lysosome membrane</location>
        <topology evidence="2">Single-pass type I membrane protein</topology>
    </subcellularLocation>
</comment>
<evidence type="ECO:0000256" key="12">
    <source>
        <dbReference type="ARBA" id="ARBA00023136"/>
    </source>
</evidence>
<keyword evidence="12" id="KW-0472">Membrane</keyword>
<keyword evidence="10" id="KW-0072">Autophagy</keyword>
<evidence type="ECO:0000256" key="9">
    <source>
        <dbReference type="ARBA" id="ARBA00022989"/>
    </source>
</evidence>
<dbReference type="AlphaFoldDB" id="C3KK68"/>